<accession>A0ABX1WYD1</accession>
<sequence>MKKILTYFFILLFTSQVCEQALILSHFIIKQDFYAAICENKDKPEMECNGKCHLKKQLKQQEEKESKKEKISIEKESISFIAAYFDLIPKPKISIAKADIIPSQFLLLEEHFQDIFHPPQFV</sequence>
<name>A0ABX1WYD1_9BACT</name>
<evidence type="ECO:0008006" key="3">
    <source>
        <dbReference type="Google" id="ProtNLM"/>
    </source>
</evidence>
<evidence type="ECO:0000313" key="1">
    <source>
        <dbReference type="EMBL" id="NOU61117.1"/>
    </source>
</evidence>
<keyword evidence="2" id="KW-1185">Reference proteome</keyword>
<comment type="caution">
    <text evidence="1">The sequence shown here is derived from an EMBL/GenBank/DDBJ whole genome shotgun (WGS) entry which is preliminary data.</text>
</comment>
<protein>
    <recommendedName>
        <fullName evidence="3">Secreted protein</fullName>
    </recommendedName>
</protein>
<evidence type="ECO:0000313" key="2">
    <source>
        <dbReference type="Proteomes" id="UP000732105"/>
    </source>
</evidence>
<dbReference type="EMBL" id="RZNH01000028">
    <property type="protein sequence ID" value="NOU61117.1"/>
    <property type="molecule type" value="Genomic_DNA"/>
</dbReference>
<proteinExistence type="predicted"/>
<reference evidence="1 2" key="1">
    <citation type="submission" date="2018-12" db="EMBL/GenBank/DDBJ databases">
        <title>Marinifilum JC070 sp. nov., a marine bacterium isolated from Yongle Blue Hole in the South China Sea.</title>
        <authorList>
            <person name="Fu T."/>
        </authorList>
    </citation>
    <scope>NUCLEOTIDE SEQUENCE [LARGE SCALE GENOMIC DNA]</scope>
    <source>
        <strain evidence="1 2">JC070</strain>
    </source>
</reference>
<gene>
    <name evidence="1" type="ORF">ELS83_14965</name>
</gene>
<organism evidence="1 2">
    <name type="scientific">Marinifilum caeruleilacunae</name>
    <dbReference type="NCBI Taxonomy" id="2499076"/>
    <lineage>
        <taxon>Bacteria</taxon>
        <taxon>Pseudomonadati</taxon>
        <taxon>Bacteroidota</taxon>
        <taxon>Bacteroidia</taxon>
        <taxon>Marinilabiliales</taxon>
        <taxon>Marinifilaceae</taxon>
    </lineage>
</organism>
<dbReference type="RefSeq" id="WP_171596385.1">
    <property type="nucleotide sequence ID" value="NZ_RZNH01000028.1"/>
</dbReference>
<dbReference type="Proteomes" id="UP000732105">
    <property type="component" value="Unassembled WGS sequence"/>
</dbReference>